<evidence type="ECO:0000256" key="7">
    <source>
        <dbReference type="ARBA" id="ARBA00023136"/>
    </source>
</evidence>
<feature type="transmembrane region" description="Helical" evidence="9">
    <location>
        <begin position="374"/>
        <end position="392"/>
    </location>
</feature>
<feature type="transmembrane region" description="Helical" evidence="9">
    <location>
        <begin position="310"/>
        <end position="331"/>
    </location>
</feature>
<keyword evidence="3" id="KW-0813">Transport</keyword>
<keyword evidence="7 9" id="KW-0472">Membrane</keyword>
<dbReference type="Gene3D" id="3.40.1710.10">
    <property type="entry name" value="abc type-2 transporter like domain"/>
    <property type="match status" value="1"/>
</dbReference>
<feature type="transmembrane region" description="Helical" evidence="9">
    <location>
        <begin position="202"/>
        <end position="225"/>
    </location>
</feature>
<dbReference type="InterPro" id="IPR013525">
    <property type="entry name" value="ABC2_TM"/>
</dbReference>
<organism evidence="11 12">
    <name type="scientific">Achromobacter ruhlandii</name>
    <dbReference type="NCBI Taxonomy" id="72557"/>
    <lineage>
        <taxon>Bacteria</taxon>
        <taxon>Pseudomonadati</taxon>
        <taxon>Pseudomonadota</taxon>
        <taxon>Betaproteobacteria</taxon>
        <taxon>Burkholderiales</taxon>
        <taxon>Alcaligenaceae</taxon>
        <taxon>Achromobacter</taxon>
    </lineage>
</organism>
<dbReference type="AlphaFoldDB" id="A0A848NDP1"/>
<evidence type="ECO:0000256" key="1">
    <source>
        <dbReference type="ARBA" id="ARBA00004651"/>
    </source>
</evidence>
<dbReference type="GO" id="GO:0140359">
    <property type="term" value="F:ABC-type transporter activity"/>
    <property type="evidence" value="ECO:0007669"/>
    <property type="project" value="InterPro"/>
</dbReference>
<dbReference type="GO" id="GO:0005886">
    <property type="term" value="C:plasma membrane"/>
    <property type="evidence" value="ECO:0007669"/>
    <property type="project" value="UniProtKB-SubCell"/>
</dbReference>
<evidence type="ECO:0000256" key="8">
    <source>
        <dbReference type="SAM" id="MobiDB-lite"/>
    </source>
</evidence>
<dbReference type="InterPro" id="IPR051449">
    <property type="entry name" value="ABC-2_transporter_component"/>
</dbReference>
<feature type="region of interest" description="Disordered" evidence="8">
    <location>
        <begin position="1"/>
        <end position="31"/>
    </location>
</feature>
<evidence type="ECO:0000256" key="4">
    <source>
        <dbReference type="ARBA" id="ARBA00022475"/>
    </source>
</evidence>
<evidence type="ECO:0000256" key="9">
    <source>
        <dbReference type="SAM" id="Phobius"/>
    </source>
</evidence>
<feature type="compositionally biased region" description="Pro residues" evidence="8">
    <location>
        <begin position="1"/>
        <end position="14"/>
    </location>
</feature>
<sequence length="397" mass="43090">PLAPREPAPAPVAPVPDRGTAPRGSSRQRRSSYRWRGALELRRDPVRATLALAGSLLLMFVIGFGISLDVEDLRYAVMDRDQTALSQNYSLNLAGSRYFIEQPPITSYQDMDARMRSGELSLAIEIPQGFARDAARGRDAQIGVWIDGAMPQRAETIRGYVLGMHQGWLQQQARERLGAGATQQVGIETRFRYNPDVRSLPAMVPAVIPLLLLMMPAMLTALAVVREKELGSIINLYVTPVTRLEFLLGKQAPYVALAMLNFLLMTLLAVTLFGVPITGSFLTLLAAALIYNVAATAIGLLASTFTRSQIAALFFTMIGTLVPAVQFAGLLNPVSSLEGGGKLIGQVYPATHMLTISRGVFSKALDFSNLQGSFWPLIVAIPVILGASVLLLRKQEA</sequence>
<comment type="similarity">
    <text evidence="2">Belongs to the ABC-2 integral membrane protein family.</text>
</comment>
<dbReference type="PANTHER" id="PTHR30294">
    <property type="entry name" value="MEMBRANE COMPONENT OF ABC TRANSPORTER YHHJ-RELATED"/>
    <property type="match status" value="1"/>
</dbReference>
<comment type="caution">
    <text evidence="11">The sequence shown here is derived from an EMBL/GenBank/DDBJ whole genome shotgun (WGS) entry which is preliminary data.</text>
</comment>
<feature type="transmembrane region" description="Helical" evidence="9">
    <location>
        <begin position="281"/>
        <end position="303"/>
    </location>
</feature>
<proteinExistence type="inferred from homology"/>
<keyword evidence="6 9" id="KW-1133">Transmembrane helix</keyword>
<feature type="non-terminal residue" evidence="11">
    <location>
        <position position="1"/>
    </location>
</feature>
<dbReference type="Pfam" id="PF12698">
    <property type="entry name" value="ABC2_membrane_3"/>
    <property type="match status" value="1"/>
</dbReference>
<evidence type="ECO:0000256" key="2">
    <source>
        <dbReference type="ARBA" id="ARBA00007783"/>
    </source>
</evidence>
<protein>
    <submittedName>
        <fullName evidence="11">ABC transporter permease</fullName>
    </submittedName>
</protein>
<evidence type="ECO:0000256" key="5">
    <source>
        <dbReference type="ARBA" id="ARBA00022692"/>
    </source>
</evidence>
<keyword evidence="5 9" id="KW-0812">Transmembrane</keyword>
<feature type="domain" description="ABC transmembrane type-2" evidence="10">
    <location>
        <begin position="158"/>
        <end position="395"/>
    </location>
</feature>
<evidence type="ECO:0000256" key="6">
    <source>
        <dbReference type="ARBA" id="ARBA00022989"/>
    </source>
</evidence>
<reference evidence="11 12" key="1">
    <citation type="submission" date="2020-04" db="EMBL/GenBank/DDBJ databases">
        <title>Achromobacter ruhlandii genome sequencing and assembly.</title>
        <authorList>
            <person name="Martins R.C.R."/>
            <person name="Perdigao-Neto L.V."/>
            <person name="Levin A.S.S."/>
            <person name="Costa S.F."/>
        </authorList>
    </citation>
    <scope>NUCLEOTIDE SEQUENCE [LARGE SCALE GENOMIC DNA]</scope>
    <source>
        <strain evidence="11 12">9035ralo</strain>
    </source>
</reference>
<evidence type="ECO:0000256" key="3">
    <source>
        <dbReference type="ARBA" id="ARBA00022448"/>
    </source>
</evidence>
<feature type="transmembrane region" description="Helical" evidence="9">
    <location>
        <begin position="48"/>
        <end position="68"/>
    </location>
</feature>
<dbReference type="InterPro" id="IPR047817">
    <property type="entry name" value="ABC2_TM_bact-type"/>
</dbReference>
<gene>
    <name evidence="11" type="ORF">HGQ98_05085</name>
</gene>
<dbReference type="PANTHER" id="PTHR30294:SF29">
    <property type="entry name" value="MULTIDRUG ABC TRANSPORTER PERMEASE YBHS-RELATED"/>
    <property type="match status" value="1"/>
</dbReference>
<evidence type="ECO:0000313" key="12">
    <source>
        <dbReference type="Proteomes" id="UP000542405"/>
    </source>
</evidence>
<evidence type="ECO:0000259" key="10">
    <source>
        <dbReference type="PROSITE" id="PS51012"/>
    </source>
</evidence>
<dbReference type="Proteomes" id="UP000542405">
    <property type="component" value="Unassembled WGS sequence"/>
</dbReference>
<dbReference type="PROSITE" id="PS51012">
    <property type="entry name" value="ABC_TM2"/>
    <property type="match status" value="1"/>
</dbReference>
<name>A0A848NDP1_9BURK</name>
<feature type="transmembrane region" description="Helical" evidence="9">
    <location>
        <begin position="254"/>
        <end position="275"/>
    </location>
</feature>
<accession>A0A848NDP1</accession>
<keyword evidence="4" id="KW-1003">Cell membrane</keyword>
<comment type="subcellular location">
    <subcellularLocation>
        <location evidence="1">Cell membrane</location>
        <topology evidence="1">Multi-pass membrane protein</topology>
    </subcellularLocation>
</comment>
<dbReference type="RefSeq" id="WP_249292011.1">
    <property type="nucleotide sequence ID" value="NZ_JABBZE010000026.1"/>
</dbReference>
<dbReference type="EMBL" id="JABBZE010000026">
    <property type="protein sequence ID" value="NMU89254.1"/>
    <property type="molecule type" value="Genomic_DNA"/>
</dbReference>
<evidence type="ECO:0000313" key="11">
    <source>
        <dbReference type="EMBL" id="NMU89254.1"/>
    </source>
</evidence>